<gene>
    <name evidence="2" type="ORF">J3R73_001821</name>
</gene>
<feature type="domain" description="FAD-dependent protein C-terminal" evidence="1">
    <location>
        <begin position="290"/>
        <end position="486"/>
    </location>
</feature>
<dbReference type="Gene3D" id="3.30.70.2700">
    <property type="match status" value="1"/>
</dbReference>
<comment type="caution">
    <text evidence="2">The sequence shown here is derived from an EMBL/GenBank/DDBJ whole genome shotgun (WGS) entry which is preliminary data.</text>
</comment>
<dbReference type="RefSeq" id="WP_307425279.1">
    <property type="nucleotide sequence ID" value="NZ_JAUSVK010000001.1"/>
</dbReference>
<dbReference type="InterPro" id="IPR049516">
    <property type="entry name" value="FAD-depend_C"/>
</dbReference>
<dbReference type="Gene3D" id="3.50.50.60">
    <property type="entry name" value="FAD/NAD(P)-binding domain"/>
    <property type="match status" value="2"/>
</dbReference>
<dbReference type="InterPro" id="IPR036188">
    <property type="entry name" value="FAD/NAD-bd_sf"/>
</dbReference>
<dbReference type="Pfam" id="PF21688">
    <property type="entry name" value="FAD-depend_C"/>
    <property type="match status" value="1"/>
</dbReference>
<keyword evidence="3" id="KW-1185">Reference proteome</keyword>
<dbReference type="SUPFAM" id="SSF51905">
    <property type="entry name" value="FAD/NAD(P)-binding domain"/>
    <property type="match status" value="1"/>
</dbReference>
<dbReference type="InterPro" id="IPR028348">
    <property type="entry name" value="FAD-binding_protein"/>
</dbReference>
<dbReference type="Proteomes" id="UP001237448">
    <property type="component" value="Unassembled WGS sequence"/>
</dbReference>
<proteinExistence type="predicted"/>
<evidence type="ECO:0000313" key="2">
    <source>
        <dbReference type="EMBL" id="MDQ0392029.1"/>
    </source>
</evidence>
<evidence type="ECO:0000313" key="3">
    <source>
        <dbReference type="Proteomes" id="UP001237448"/>
    </source>
</evidence>
<organism evidence="2 3">
    <name type="scientific">Labrys monachus</name>
    <dbReference type="NCBI Taxonomy" id="217067"/>
    <lineage>
        <taxon>Bacteria</taxon>
        <taxon>Pseudomonadati</taxon>
        <taxon>Pseudomonadota</taxon>
        <taxon>Alphaproteobacteria</taxon>
        <taxon>Hyphomicrobiales</taxon>
        <taxon>Xanthobacteraceae</taxon>
        <taxon>Labrys</taxon>
    </lineage>
</organism>
<dbReference type="EMBL" id="JAUSVK010000001">
    <property type="protein sequence ID" value="MDQ0392029.1"/>
    <property type="molecule type" value="Genomic_DNA"/>
</dbReference>
<dbReference type="PIRSF" id="PIRSF038984">
    <property type="entry name" value="FAD_binding_protein"/>
    <property type="match status" value="1"/>
</dbReference>
<sequence>MLRLTELKLPLGHAPEALPAAIRERLDIEPADMIDFAVARRANDARRKSAILMVYSVDVTLRDEAAVLARFAGDHHVQPAPDTGYRFVGKAPANSGGPRPVVIGAGPCGLFATLILAQMGFRPIILERGRVVRERTRDTWGLWRRGVLDPESNVQFGEGGAGTFSDGKLYSQIKDPRHLGRKVLTEFVAAGAPPEILTEAHPHIGTFRLVTMVEHMRSTIEALGGEYRFGHRVEDLDIAAGADGIRRVRGLHLHDGSYLEADRVVLAVGHSARDTFGMLYGRGVHIEAKPFSIGVRIEHPQSWIDRARFGACAGHPDLGAAAYSLSHHCRNGRTVYSFCMCPGGRVVAATSEPGRVVTNGMSQYSRQEFNANSGLVVGIDPARDYPGHPLAGIELQRHWESLAYVAGGSTYEAPGQKVGDFLAGRASTEFGEVIPSYKPGVHLTDLAECLPGFAVEALREALPAFGRQIPRYDHPDAVMTGVETRTSSPVRIGRGKDFQSLNTAGLFPAGEGAGYAGGILSAAVDGIRVAEAVAQSLVGAA</sequence>
<dbReference type="PANTHER" id="PTHR42842:SF3">
    <property type="entry name" value="FAD_NAD(P)-BINDING OXIDOREDUCTASE FAMILY PROTEIN"/>
    <property type="match status" value="1"/>
</dbReference>
<reference evidence="2 3" key="1">
    <citation type="submission" date="2023-07" db="EMBL/GenBank/DDBJ databases">
        <title>Genomic Encyclopedia of Type Strains, Phase IV (KMG-IV): sequencing the most valuable type-strain genomes for metagenomic binning, comparative biology and taxonomic classification.</title>
        <authorList>
            <person name="Goeker M."/>
        </authorList>
    </citation>
    <scope>NUCLEOTIDE SEQUENCE [LARGE SCALE GENOMIC DNA]</scope>
    <source>
        <strain evidence="2 3">DSM 5896</strain>
    </source>
</reference>
<accession>A0ABU0FBP4</accession>
<dbReference type="PANTHER" id="PTHR42842">
    <property type="entry name" value="FAD/NAD(P)-BINDING OXIDOREDUCTASE"/>
    <property type="match status" value="1"/>
</dbReference>
<evidence type="ECO:0000259" key="1">
    <source>
        <dbReference type="Pfam" id="PF21688"/>
    </source>
</evidence>
<protein>
    <submittedName>
        <fullName evidence="2">FAD-dependent dehydrogenase</fullName>
    </submittedName>
</protein>
<name>A0ABU0FBP4_9HYPH</name>